<keyword evidence="1" id="KW-0812">Transmembrane</keyword>
<reference evidence="3" key="1">
    <citation type="submission" date="2016-01" db="EMBL/GenBank/DDBJ databases">
        <authorList>
            <person name="Mitreva M."/>
            <person name="Pepin K.H."/>
            <person name="Mihindukulasuriya K.A."/>
            <person name="Fulton R."/>
            <person name="Fronick C."/>
            <person name="O'Laughlin M."/>
            <person name="Miner T."/>
            <person name="Herter B."/>
            <person name="Rosa B.A."/>
            <person name="Cordes M."/>
            <person name="Tomlinson C."/>
            <person name="Wollam A."/>
            <person name="Palsikar V.B."/>
            <person name="Mardis E.R."/>
            <person name="Wilson R.K."/>
        </authorList>
    </citation>
    <scope>NUCLEOTIDE SEQUENCE [LARGE SCALE GENOMIC DNA]</scope>
    <source>
        <strain evidence="3">GED7749B</strain>
    </source>
</reference>
<comment type="caution">
    <text evidence="2">The sequence shown here is derived from an EMBL/GenBank/DDBJ whole genome shotgun (WGS) entry which is preliminary data.</text>
</comment>
<evidence type="ECO:0000256" key="1">
    <source>
        <dbReference type="SAM" id="Phobius"/>
    </source>
</evidence>
<dbReference type="AlphaFoldDB" id="A0A133KZ32"/>
<evidence type="ECO:0000313" key="2">
    <source>
        <dbReference type="EMBL" id="KWZ84737.1"/>
    </source>
</evidence>
<sequence>MMTEASKDEQQSIMGSNTNIVRMFLKIGRVMVIAPHLSIFCVRTTAFAFGIPAAGFMVHFSFSIFRFIV</sequence>
<name>A0A133KZ32_HEYCO</name>
<proteinExistence type="predicted"/>
<feature type="transmembrane region" description="Helical" evidence="1">
    <location>
        <begin position="46"/>
        <end position="68"/>
    </location>
</feature>
<organism evidence="2 3">
    <name type="scientific">Heyndrickxia coagulans</name>
    <name type="common">Weizmannia coagulans</name>
    <dbReference type="NCBI Taxonomy" id="1398"/>
    <lineage>
        <taxon>Bacteria</taxon>
        <taxon>Bacillati</taxon>
        <taxon>Bacillota</taxon>
        <taxon>Bacilli</taxon>
        <taxon>Bacillales</taxon>
        <taxon>Bacillaceae</taxon>
        <taxon>Heyndrickxia</taxon>
    </lineage>
</organism>
<keyword evidence="1" id="KW-1133">Transmembrane helix</keyword>
<feature type="transmembrane region" description="Helical" evidence="1">
    <location>
        <begin position="20"/>
        <end position="40"/>
    </location>
</feature>
<dbReference type="PATRIC" id="fig|1398.22.peg.829"/>
<protein>
    <submittedName>
        <fullName evidence="2">Uncharacterized protein</fullName>
    </submittedName>
</protein>
<keyword evidence="1" id="KW-0472">Membrane</keyword>
<gene>
    <name evidence="2" type="ORF">HMPREF3213_00827</name>
</gene>
<dbReference type="Proteomes" id="UP000070376">
    <property type="component" value="Unassembled WGS sequence"/>
</dbReference>
<evidence type="ECO:0000313" key="3">
    <source>
        <dbReference type="Proteomes" id="UP000070376"/>
    </source>
</evidence>
<dbReference type="EMBL" id="LRPN01000027">
    <property type="protein sequence ID" value="KWZ84737.1"/>
    <property type="molecule type" value="Genomic_DNA"/>
</dbReference>
<accession>A0A133KZ32</accession>